<evidence type="ECO:0000256" key="4">
    <source>
        <dbReference type="ARBA" id="ARBA00022679"/>
    </source>
</evidence>
<evidence type="ECO:0000313" key="8">
    <source>
        <dbReference type="EMBL" id="EAR10485.1"/>
    </source>
</evidence>
<keyword evidence="1" id="KW-0963">Cytoplasm</keyword>
<dbReference type="InterPro" id="IPR029063">
    <property type="entry name" value="SAM-dependent_MTases_sf"/>
</dbReference>
<dbReference type="RefSeq" id="WP_008046783.1">
    <property type="nucleotide sequence ID" value="NZ_CH724153.1"/>
</dbReference>
<dbReference type="STRING" id="314283.MED297_01650"/>
<keyword evidence="5" id="KW-0949">S-adenosyl-L-methionine</keyword>
<dbReference type="Gene3D" id="3.40.50.150">
    <property type="entry name" value="Vaccinia Virus protein VP39"/>
    <property type="match status" value="2"/>
</dbReference>
<evidence type="ECO:0000259" key="6">
    <source>
        <dbReference type="Pfam" id="PF05175"/>
    </source>
</evidence>
<comment type="caution">
    <text evidence="8">The sequence shown here is derived from an EMBL/GenBank/DDBJ whole genome shotgun (WGS) entry which is preliminary data.</text>
</comment>
<gene>
    <name evidence="8" type="ORF">MED297_01650</name>
</gene>
<evidence type="ECO:0000256" key="1">
    <source>
        <dbReference type="ARBA" id="ARBA00022490"/>
    </source>
</evidence>
<accession>A4BC00</accession>
<dbReference type="Pfam" id="PF08468">
    <property type="entry name" value="MTS_N"/>
    <property type="match status" value="1"/>
</dbReference>
<keyword evidence="4" id="KW-0808">Transferase</keyword>
<keyword evidence="2" id="KW-0698">rRNA processing</keyword>
<feature type="domain" description="Methyltransferase small" evidence="6">
    <location>
        <begin position="150"/>
        <end position="314"/>
    </location>
</feature>
<dbReference type="HOGENOM" id="CLU_049581_0_1_6"/>
<proteinExistence type="predicted"/>
<dbReference type="PROSITE" id="PS00092">
    <property type="entry name" value="N6_MTASE"/>
    <property type="match status" value="1"/>
</dbReference>
<protein>
    <submittedName>
        <fullName evidence="8">16S RNA G1207 methylase RsmC</fullName>
    </submittedName>
</protein>
<dbReference type="AlphaFoldDB" id="A4BC00"/>
<evidence type="ECO:0000259" key="7">
    <source>
        <dbReference type="Pfam" id="PF08468"/>
    </source>
</evidence>
<dbReference type="OrthoDB" id="29650at2"/>
<evidence type="ECO:0000256" key="3">
    <source>
        <dbReference type="ARBA" id="ARBA00022603"/>
    </source>
</evidence>
<dbReference type="InterPro" id="IPR020596">
    <property type="entry name" value="rRNA_Ade_Mease_Trfase_CS"/>
</dbReference>
<dbReference type="GO" id="GO:0000179">
    <property type="term" value="F:rRNA (adenine-N6,N6-)-dimethyltransferase activity"/>
    <property type="evidence" value="ECO:0007669"/>
    <property type="project" value="InterPro"/>
</dbReference>
<sequence length="319" mass="36000">MTPTLQLLDRHRDELSLTPVSWFDTPLPSNLIDSDDRVFNLNWAPDNQFSSESTGLATSPLNVLHYPKAKDRLAWWLDRLQKTLQPGQRLWIVGENNGGIKSLPKRLPHWEVTKLDSARHCSLFEVTNNTDQPSAEEQWTTFSWQDLTGYALPGVFSAGRLDKGTEVLLSTLPEFHGELLEFGAGSGILTSALAKQPSVRRVDAVEIDLLAVRSANRTVQENQLTNKAFIHWSDGLESLPAQRYDALVSNPPFHQGLRTAYAATEKLFAQAHLWLKPGGQFIWVINDFLNYQMHLDSAFSAPETLVRERGFKVQKVTLR</sequence>
<dbReference type="PANTHER" id="PTHR47816">
    <property type="entry name" value="RIBOSOMAL RNA SMALL SUBUNIT METHYLTRANSFERASE C"/>
    <property type="match status" value="1"/>
</dbReference>
<dbReference type="EMBL" id="AAOE01000004">
    <property type="protein sequence ID" value="EAR10485.1"/>
    <property type="molecule type" value="Genomic_DNA"/>
</dbReference>
<dbReference type="InterPro" id="IPR002052">
    <property type="entry name" value="DNA_methylase_N6_adenine_CS"/>
</dbReference>
<dbReference type="CDD" id="cd02440">
    <property type="entry name" value="AdoMet_MTases"/>
    <property type="match status" value="1"/>
</dbReference>
<dbReference type="Proteomes" id="UP000005953">
    <property type="component" value="Unassembled WGS sequence"/>
</dbReference>
<dbReference type="PANTHER" id="PTHR47816:SF4">
    <property type="entry name" value="RIBOSOMAL RNA SMALL SUBUNIT METHYLTRANSFERASE C"/>
    <property type="match status" value="1"/>
</dbReference>
<dbReference type="GO" id="GO:0008990">
    <property type="term" value="F:rRNA (guanine-N2-)-methyltransferase activity"/>
    <property type="evidence" value="ECO:0007669"/>
    <property type="project" value="InterPro"/>
</dbReference>
<feature type="domain" description="Methyltransferase small N-terminal" evidence="7">
    <location>
        <begin position="47"/>
        <end position="140"/>
    </location>
</feature>
<keyword evidence="9" id="KW-1185">Reference proteome</keyword>
<organism evidence="8 9">
    <name type="scientific">Reinekea blandensis MED297</name>
    <dbReference type="NCBI Taxonomy" id="314283"/>
    <lineage>
        <taxon>Bacteria</taxon>
        <taxon>Pseudomonadati</taxon>
        <taxon>Pseudomonadota</taxon>
        <taxon>Gammaproteobacteria</taxon>
        <taxon>Oceanospirillales</taxon>
        <taxon>Saccharospirillaceae</taxon>
        <taxon>Reinekea</taxon>
    </lineage>
</organism>
<evidence type="ECO:0000256" key="2">
    <source>
        <dbReference type="ARBA" id="ARBA00022552"/>
    </source>
</evidence>
<name>A4BC00_9GAMM</name>
<keyword evidence="3 8" id="KW-0489">Methyltransferase</keyword>
<dbReference type="InterPro" id="IPR046977">
    <property type="entry name" value="RsmC/RlmG"/>
</dbReference>
<dbReference type="InterPro" id="IPR007848">
    <property type="entry name" value="Small_mtfrase_dom"/>
</dbReference>
<dbReference type="SUPFAM" id="SSF53335">
    <property type="entry name" value="S-adenosyl-L-methionine-dependent methyltransferases"/>
    <property type="match status" value="1"/>
</dbReference>
<dbReference type="InterPro" id="IPR013675">
    <property type="entry name" value="Mtase_sm_N"/>
</dbReference>
<evidence type="ECO:0000256" key="5">
    <source>
        <dbReference type="ARBA" id="ARBA00022691"/>
    </source>
</evidence>
<dbReference type="Pfam" id="PF05175">
    <property type="entry name" value="MTS"/>
    <property type="match status" value="1"/>
</dbReference>
<evidence type="ECO:0000313" key="9">
    <source>
        <dbReference type="Proteomes" id="UP000005953"/>
    </source>
</evidence>
<dbReference type="GO" id="GO:0003676">
    <property type="term" value="F:nucleic acid binding"/>
    <property type="evidence" value="ECO:0007669"/>
    <property type="project" value="InterPro"/>
</dbReference>
<reference evidence="8 9" key="1">
    <citation type="submission" date="2006-02" db="EMBL/GenBank/DDBJ databases">
        <authorList>
            <person name="Pinhassi J."/>
            <person name="Pedros-Alio C."/>
            <person name="Ferriera S."/>
            <person name="Johnson J."/>
            <person name="Kravitz S."/>
            <person name="Halpern A."/>
            <person name="Remington K."/>
            <person name="Beeson K."/>
            <person name="Tran B."/>
            <person name="Rogers Y.-H."/>
            <person name="Friedman R."/>
            <person name="Venter J.C."/>
        </authorList>
    </citation>
    <scope>NUCLEOTIDE SEQUENCE [LARGE SCALE GENOMIC DNA]</scope>
    <source>
        <strain evidence="8 9">MED297</strain>
    </source>
</reference>
<dbReference type="PROSITE" id="PS01131">
    <property type="entry name" value="RRNA_A_DIMETH"/>
    <property type="match status" value="1"/>
</dbReference>